<keyword evidence="2" id="KW-0119">Carbohydrate metabolism</keyword>
<dbReference type="InterPro" id="IPR002594">
    <property type="entry name" value="GH12"/>
</dbReference>
<keyword evidence="3" id="KW-0732">Signal</keyword>
<reference evidence="4 5" key="1">
    <citation type="submission" date="2019-06" db="EMBL/GenBank/DDBJ databases">
        <title>Genome Sequence of the Brown Rot Fungal Pathogen Monilinia fructicola.</title>
        <authorList>
            <person name="De Miccolis Angelini R.M."/>
            <person name="Landi L."/>
            <person name="Abate D."/>
            <person name="Pollastro S."/>
            <person name="Romanazzi G."/>
            <person name="Faretra F."/>
        </authorList>
    </citation>
    <scope>NUCLEOTIDE SEQUENCE [LARGE SCALE GENOMIC DNA]</scope>
    <source>
        <strain evidence="4 5">Mfrc123</strain>
    </source>
</reference>
<dbReference type="Pfam" id="PF01670">
    <property type="entry name" value="Glyco_hydro_12"/>
    <property type="match status" value="1"/>
</dbReference>
<organism evidence="4 5">
    <name type="scientific">Monilinia fructicola</name>
    <name type="common">Brown rot fungus</name>
    <name type="synonym">Ciboria fructicola</name>
    <dbReference type="NCBI Taxonomy" id="38448"/>
    <lineage>
        <taxon>Eukaryota</taxon>
        <taxon>Fungi</taxon>
        <taxon>Dikarya</taxon>
        <taxon>Ascomycota</taxon>
        <taxon>Pezizomycotina</taxon>
        <taxon>Leotiomycetes</taxon>
        <taxon>Helotiales</taxon>
        <taxon>Sclerotiniaceae</taxon>
        <taxon>Monilinia</taxon>
    </lineage>
</organism>
<proteinExistence type="inferred from homology"/>
<feature type="signal peptide" evidence="3">
    <location>
        <begin position="1"/>
        <end position="18"/>
    </location>
</feature>
<comment type="caution">
    <text evidence="4">The sequence shown here is derived from an EMBL/GenBank/DDBJ whole genome shotgun (WGS) entry which is preliminary data.</text>
</comment>
<dbReference type="GO" id="GO:0000272">
    <property type="term" value="P:polysaccharide catabolic process"/>
    <property type="evidence" value="ECO:0007669"/>
    <property type="project" value="UniProtKB-KW"/>
</dbReference>
<name>A0A5M9JST3_MONFR</name>
<evidence type="ECO:0000313" key="5">
    <source>
        <dbReference type="Proteomes" id="UP000322873"/>
    </source>
</evidence>
<accession>A0A5M9JST3</accession>
<evidence type="ECO:0000256" key="2">
    <source>
        <dbReference type="RuleBase" id="RU361163"/>
    </source>
</evidence>
<dbReference type="GO" id="GO:0008810">
    <property type="term" value="F:cellulase activity"/>
    <property type="evidence" value="ECO:0007669"/>
    <property type="project" value="InterPro"/>
</dbReference>
<sequence>MKFVQSLVSLALATAAVASPTPASLDKRATKICGQYDTVQTGAFTVYGNQWGIKGYTGSQCTTVNGLSGNSLSWSTSWSWAGGPTQVKSYANAGLNFAHRQVSAIKSIPATWKWSYTGSNVIADVSWDLFSSASGTGDADYEIMIWAAALGGAGPISKTGSTIATPTIAGVSWKLYFGPNGDTKVFSFVASSPVKNFSGDLNLFLKYLVSNQGYPNTQILTTIQAGTEPFTGSNAVFTTSAYTVAIN</sequence>
<dbReference type="PANTHER" id="PTHR34002:SF9">
    <property type="entry name" value="XYLOGLUCAN-SPECIFIC ENDO-BETA-1,4-GLUCANASE A"/>
    <property type="match status" value="1"/>
</dbReference>
<gene>
    <name evidence="4" type="ORF">EYC84_003168</name>
</gene>
<dbReference type="InterPro" id="IPR013320">
    <property type="entry name" value="ConA-like_dom_sf"/>
</dbReference>
<dbReference type="OrthoDB" id="95118at2759"/>
<keyword evidence="2" id="KW-0378">Hydrolase</keyword>
<dbReference type="Gene3D" id="2.60.120.180">
    <property type="match status" value="1"/>
</dbReference>
<dbReference type="InterPro" id="IPR013319">
    <property type="entry name" value="GH11/12"/>
</dbReference>
<keyword evidence="5" id="KW-1185">Reference proteome</keyword>
<dbReference type="PANTHER" id="PTHR34002">
    <property type="entry name" value="BLR1656 PROTEIN"/>
    <property type="match status" value="1"/>
</dbReference>
<evidence type="ECO:0000256" key="1">
    <source>
        <dbReference type="ARBA" id="ARBA00005519"/>
    </source>
</evidence>
<feature type="chain" id="PRO_5024362213" evidence="3">
    <location>
        <begin position="19"/>
        <end position="247"/>
    </location>
</feature>
<evidence type="ECO:0000313" key="4">
    <source>
        <dbReference type="EMBL" id="KAA8572564.1"/>
    </source>
</evidence>
<comment type="similarity">
    <text evidence="1 2">Belongs to the glycosyl hydrolase 12 (cellulase H) family.</text>
</comment>
<dbReference type="VEuPathDB" id="FungiDB:MFRU_003g02440"/>
<protein>
    <submittedName>
        <fullName evidence="4">Uncharacterized protein</fullName>
    </submittedName>
</protein>
<dbReference type="Proteomes" id="UP000322873">
    <property type="component" value="Unassembled WGS sequence"/>
</dbReference>
<dbReference type="SUPFAM" id="SSF49899">
    <property type="entry name" value="Concanavalin A-like lectins/glucanases"/>
    <property type="match status" value="1"/>
</dbReference>
<keyword evidence="2" id="KW-0624">Polysaccharide degradation</keyword>
<dbReference type="EMBL" id="VICG01000004">
    <property type="protein sequence ID" value="KAA8572564.1"/>
    <property type="molecule type" value="Genomic_DNA"/>
</dbReference>
<keyword evidence="2" id="KW-0326">Glycosidase</keyword>
<evidence type="ECO:0000256" key="3">
    <source>
        <dbReference type="SAM" id="SignalP"/>
    </source>
</evidence>
<dbReference type="AlphaFoldDB" id="A0A5M9JST3"/>